<protein>
    <submittedName>
        <fullName evidence="4">Uncharacterized protein</fullName>
    </submittedName>
</protein>
<evidence type="ECO:0000256" key="2">
    <source>
        <dbReference type="ARBA" id="ARBA00022525"/>
    </source>
</evidence>
<dbReference type="GO" id="GO:0005576">
    <property type="term" value="C:extracellular region"/>
    <property type="evidence" value="ECO:0007669"/>
    <property type="project" value="UniProtKB-SubCell"/>
</dbReference>
<gene>
    <name evidence="4" type="ORF">CesoFtcFv8_021859</name>
</gene>
<dbReference type="EMBL" id="JAULUE010002063">
    <property type="protein sequence ID" value="KAK5881008.1"/>
    <property type="molecule type" value="Genomic_DNA"/>
</dbReference>
<keyword evidence="3" id="KW-0732">Signal</keyword>
<proteinExistence type="predicted"/>
<evidence type="ECO:0000256" key="1">
    <source>
        <dbReference type="ARBA" id="ARBA00004613"/>
    </source>
</evidence>
<comment type="subcellular location">
    <subcellularLocation>
        <location evidence="1">Secreted</location>
    </subcellularLocation>
</comment>
<dbReference type="PANTHER" id="PTHR11250">
    <property type="entry name" value="TACHYKININ"/>
    <property type="match status" value="1"/>
</dbReference>
<sequence>MENWKLWLVVVTLCALLKTYQALSSSEGEERDLSPDWQDESLEESLISLMKRSKALRFHGLMGKRSDPKKPFKVNRRNKGEAFVGLMGRSVSSGESLKRIFPATTTAFDVSEKPRKQGSSEEWVHILY</sequence>
<reference evidence="4 5" key="1">
    <citation type="journal article" date="2023" name="Mol. Biol. Evol.">
        <title>Genomics of Secondarily Temperate Adaptation in the Only Non-Antarctic Icefish.</title>
        <authorList>
            <person name="Rivera-Colon A.G."/>
            <person name="Rayamajhi N."/>
            <person name="Minhas B.F."/>
            <person name="Madrigal G."/>
            <person name="Bilyk K.T."/>
            <person name="Yoon V."/>
            <person name="Hune M."/>
            <person name="Gregory S."/>
            <person name="Cheng C.H.C."/>
            <person name="Catchen J.M."/>
        </authorList>
    </citation>
    <scope>NUCLEOTIDE SEQUENCE [LARGE SCALE GENOMIC DNA]</scope>
    <source>
        <strain evidence="4">JC2023a</strain>
    </source>
</reference>
<name>A0AAN8B9A9_9TELE</name>
<dbReference type="Proteomes" id="UP001335648">
    <property type="component" value="Unassembled WGS sequence"/>
</dbReference>
<dbReference type="PANTHER" id="PTHR11250:SF5">
    <property type="entry name" value="PROTACHYKININ-1-LIKE ISOFORM X1-RELATED"/>
    <property type="match status" value="1"/>
</dbReference>
<comment type="caution">
    <text evidence="4">The sequence shown here is derived from an EMBL/GenBank/DDBJ whole genome shotgun (WGS) entry which is preliminary data.</text>
</comment>
<keyword evidence="2" id="KW-0964">Secreted</keyword>
<evidence type="ECO:0000256" key="3">
    <source>
        <dbReference type="SAM" id="SignalP"/>
    </source>
</evidence>
<evidence type="ECO:0000313" key="5">
    <source>
        <dbReference type="Proteomes" id="UP001335648"/>
    </source>
</evidence>
<dbReference type="AlphaFoldDB" id="A0AAN8B9A9"/>
<feature type="chain" id="PRO_5042832044" evidence="3">
    <location>
        <begin position="23"/>
        <end position="128"/>
    </location>
</feature>
<accession>A0AAN8B9A9</accession>
<keyword evidence="5" id="KW-1185">Reference proteome</keyword>
<feature type="signal peptide" evidence="3">
    <location>
        <begin position="1"/>
        <end position="22"/>
    </location>
</feature>
<evidence type="ECO:0000313" key="4">
    <source>
        <dbReference type="EMBL" id="KAK5881008.1"/>
    </source>
</evidence>
<organism evidence="4 5">
    <name type="scientific">Champsocephalus esox</name>
    <name type="common">pike icefish</name>
    <dbReference type="NCBI Taxonomy" id="159716"/>
    <lineage>
        <taxon>Eukaryota</taxon>
        <taxon>Metazoa</taxon>
        <taxon>Chordata</taxon>
        <taxon>Craniata</taxon>
        <taxon>Vertebrata</taxon>
        <taxon>Euteleostomi</taxon>
        <taxon>Actinopterygii</taxon>
        <taxon>Neopterygii</taxon>
        <taxon>Teleostei</taxon>
        <taxon>Neoteleostei</taxon>
        <taxon>Acanthomorphata</taxon>
        <taxon>Eupercaria</taxon>
        <taxon>Perciformes</taxon>
        <taxon>Notothenioidei</taxon>
        <taxon>Channichthyidae</taxon>
        <taxon>Champsocephalus</taxon>
    </lineage>
</organism>